<comment type="caution">
    <text evidence="2">The sequence shown here is derived from an EMBL/GenBank/DDBJ whole genome shotgun (WGS) entry which is preliminary data.</text>
</comment>
<protein>
    <submittedName>
        <fullName evidence="2">DUF362 domain-containing protein</fullName>
    </submittedName>
</protein>
<name>A0A8J6T8T0_9DELT</name>
<evidence type="ECO:0000259" key="1">
    <source>
        <dbReference type="Pfam" id="PF04015"/>
    </source>
</evidence>
<dbReference type="Proteomes" id="UP000650524">
    <property type="component" value="Unassembled WGS sequence"/>
</dbReference>
<feature type="domain" description="DUF362" evidence="1">
    <location>
        <begin position="37"/>
        <end position="243"/>
    </location>
</feature>
<dbReference type="InterPro" id="IPR007160">
    <property type="entry name" value="DUF362"/>
</dbReference>
<dbReference type="EMBL" id="JACNJD010000236">
    <property type="protein sequence ID" value="MBC8177801.1"/>
    <property type="molecule type" value="Genomic_DNA"/>
</dbReference>
<gene>
    <name evidence="2" type="ORF">H8E19_10390</name>
</gene>
<organism evidence="2 3">
    <name type="scientific">Candidatus Desulfacyla euxinica</name>
    <dbReference type="NCBI Taxonomy" id="2841693"/>
    <lineage>
        <taxon>Bacteria</taxon>
        <taxon>Deltaproteobacteria</taxon>
        <taxon>Candidatus Desulfacyla</taxon>
    </lineage>
</organism>
<dbReference type="AlphaFoldDB" id="A0A8J6T8T0"/>
<evidence type="ECO:0000313" key="3">
    <source>
        <dbReference type="Proteomes" id="UP000650524"/>
    </source>
</evidence>
<sequence>MSKSVVSIVRYEKPLESVRKAVDLCGGLDHLPSNARVFIKPNVVFWTRKVVFPKWGVITTSRMIEDIVVLLKEQGIDDITIGEGIVGRVKDEETPAHAFENLGYNLLNKRYGVKTVNVFDREFREVDLGNGETLNFNADILDSDFVVDIPVMKTHAQTVVSLGIKNLKGMIDINSRKKCHNADPEKDLNYWVAKLADPMPPMLTILDGIYTTERGPAFDGRIRRSNLLVASADILSADMVGAKILGYAPSEIPHLVHAANNRNRLCDLSDVKAVGEKIETVASRHKYTFPYNQDDSLPLPMAKMGIKGLSYRKYDLTLCTYCSGINGVVLAAIAMAWKGESWDDVEVLTGKSMQPNPGRNKTILFGKCMYQIHKDNPDIKEMISIKGCPPQPKSIIKAFRQAGIEINPAIIENAEMAPGFFMKRYEGKPEFEEKHFTVE</sequence>
<dbReference type="Pfam" id="PF04015">
    <property type="entry name" value="DUF362"/>
    <property type="match status" value="1"/>
</dbReference>
<accession>A0A8J6T8T0</accession>
<reference evidence="2 3" key="1">
    <citation type="submission" date="2020-08" db="EMBL/GenBank/DDBJ databases">
        <title>Bridging the membrane lipid divide: bacteria of the FCB group superphylum have the potential to synthesize archaeal ether lipids.</title>
        <authorList>
            <person name="Villanueva L."/>
            <person name="Von Meijenfeldt F.A.B."/>
            <person name="Westbye A.B."/>
            <person name="Yadav S."/>
            <person name="Hopmans E.C."/>
            <person name="Dutilh B.E."/>
            <person name="Sinninghe Damste J.S."/>
        </authorList>
    </citation>
    <scope>NUCLEOTIDE SEQUENCE [LARGE SCALE GENOMIC DNA]</scope>
    <source>
        <strain evidence="2">NIOZ-UU27</strain>
    </source>
</reference>
<evidence type="ECO:0000313" key="2">
    <source>
        <dbReference type="EMBL" id="MBC8177801.1"/>
    </source>
</evidence>
<proteinExistence type="predicted"/>